<comment type="cofactor">
    <cofactor evidence="2">
        <name>Zn(2+)</name>
        <dbReference type="ChEBI" id="CHEBI:29105"/>
    </cofactor>
</comment>
<keyword evidence="6 10" id="KW-0378">Hydrolase</keyword>
<gene>
    <name evidence="12" type="ORF">JK636_22785</name>
</gene>
<dbReference type="Proteomes" id="UP000632377">
    <property type="component" value="Unassembled WGS sequence"/>
</dbReference>
<evidence type="ECO:0000256" key="8">
    <source>
        <dbReference type="ARBA" id="ARBA00023027"/>
    </source>
</evidence>
<sequence length="167" mass="19089">MDINYCQVCGEKLTLKQIGDEGMIPFCETCQKPYFKSPAPCVLVVVINEYNEVVLLKQDYVSKTHWGLIAGFITEGENAEDTVIREVKEETGLNVKSYKYISSYHQSQRNLLMLGYLAHVQKAEFIKSCEVDQINWFSINDAILNLREGSMGKQLFEAAMSRFEDLL</sequence>
<evidence type="ECO:0000313" key="13">
    <source>
        <dbReference type="Proteomes" id="UP000632377"/>
    </source>
</evidence>
<dbReference type="SUPFAM" id="SSF55811">
    <property type="entry name" value="Nudix"/>
    <property type="match status" value="1"/>
</dbReference>
<dbReference type="PANTHER" id="PTHR42904:SF6">
    <property type="entry name" value="NAD-CAPPED RNA HYDROLASE NUDT12"/>
    <property type="match status" value="1"/>
</dbReference>
<evidence type="ECO:0000256" key="1">
    <source>
        <dbReference type="ARBA" id="ARBA00001946"/>
    </source>
</evidence>
<dbReference type="Gene3D" id="3.90.79.10">
    <property type="entry name" value="Nucleoside Triphosphate Pyrophosphohydrolase"/>
    <property type="match status" value="1"/>
</dbReference>
<protein>
    <recommendedName>
        <fullName evidence="4">NAD(+) diphosphatase</fullName>
        <ecNumber evidence="4">3.6.1.22</ecNumber>
    </recommendedName>
</protein>
<organism evidence="12 13">
    <name type="scientific">Clostridium rhizosphaerae</name>
    <dbReference type="NCBI Taxonomy" id="2803861"/>
    <lineage>
        <taxon>Bacteria</taxon>
        <taxon>Bacillati</taxon>
        <taxon>Bacillota</taxon>
        <taxon>Clostridia</taxon>
        <taxon>Eubacteriales</taxon>
        <taxon>Clostridiaceae</taxon>
        <taxon>Clostridium</taxon>
    </lineage>
</organism>
<name>A0ABS1TGM9_9CLOT</name>
<dbReference type="PANTHER" id="PTHR42904">
    <property type="entry name" value="NUDIX HYDROLASE, NUDC SUBFAMILY"/>
    <property type="match status" value="1"/>
</dbReference>
<accession>A0ABS1TGM9</accession>
<dbReference type="InterPro" id="IPR050241">
    <property type="entry name" value="NAD-cap_RNA_hydrolase_NudC"/>
</dbReference>
<evidence type="ECO:0000256" key="3">
    <source>
        <dbReference type="ARBA" id="ARBA00009595"/>
    </source>
</evidence>
<dbReference type="InterPro" id="IPR020476">
    <property type="entry name" value="Nudix_hydrolase"/>
</dbReference>
<evidence type="ECO:0000256" key="6">
    <source>
        <dbReference type="ARBA" id="ARBA00022801"/>
    </source>
</evidence>
<keyword evidence="8" id="KW-0520">NAD</keyword>
<dbReference type="InterPro" id="IPR020084">
    <property type="entry name" value="NUDIX_hydrolase_CS"/>
</dbReference>
<comment type="similarity">
    <text evidence="3">Belongs to the Nudix hydrolase family. NudC subfamily.</text>
</comment>
<evidence type="ECO:0000256" key="10">
    <source>
        <dbReference type="RuleBase" id="RU003476"/>
    </source>
</evidence>
<comment type="catalytic activity">
    <reaction evidence="9">
        <text>a 5'-end NAD(+)-phospho-ribonucleoside in mRNA + H2O = a 5'-end phospho-adenosine-phospho-ribonucleoside in mRNA + beta-nicotinamide D-ribonucleotide + 2 H(+)</text>
        <dbReference type="Rhea" id="RHEA:60876"/>
        <dbReference type="Rhea" id="RHEA-COMP:15698"/>
        <dbReference type="Rhea" id="RHEA-COMP:15719"/>
        <dbReference type="ChEBI" id="CHEBI:14649"/>
        <dbReference type="ChEBI" id="CHEBI:15377"/>
        <dbReference type="ChEBI" id="CHEBI:15378"/>
        <dbReference type="ChEBI" id="CHEBI:144029"/>
        <dbReference type="ChEBI" id="CHEBI:144051"/>
    </reaction>
    <physiologicalReaction direction="left-to-right" evidence="9">
        <dbReference type="Rhea" id="RHEA:60877"/>
    </physiologicalReaction>
</comment>
<dbReference type="PROSITE" id="PS00893">
    <property type="entry name" value="NUDIX_BOX"/>
    <property type="match status" value="1"/>
</dbReference>
<evidence type="ECO:0000256" key="9">
    <source>
        <dbReference type="ARBA" id="ARBA00023679"/>
    </source>
</evidence>
<reference evidence="12 13" key="1">
    <citation type="submission" date="2021-01" db="EMBL/GenBank/DDBJ databases">
        <title>Genome public.</title>
        <authorList>
            <person name="Liu C."/>
            <person name="Sun Q."/>
        </authorList>
    </citation>
    <scope>NUCLEOTIDE SEQUENCE [LARGE SCALE GENOMIC DNA]</scope>
    <source>
        <strain evidence="12 13">YIM B02515</strain>
    </source>
</reference>
<dbReference type="InterPro" id="IPR049734">
    <property type="entry name" value="NudC-like_C"/>
</dbReference>
<evidence type="ECO:0000313" key="12">
    <source>
        <dbReference type="EMBL" id="MBL4938534.1"/>
    </source>
</evidence>
<evidence type="ECO:0000256" key="7">
    <source>
        <dbReference type="ARBA" id="ARBA00022842"/>
    </source>
</evidence>
<dbReference type="PRINTS" id="PR00502">
    <property type="entry name" value="NUDIXFAMILY"/>
</dbReference>
<dbReference type="CDD" id="cd03429">
    <property type="entry name" value="NUDIX_NADH_pyrophosphatase_Nudt13"/>
    <property type="match status" value="1"/>
</dbReference>
<feature type="domain" description="Nudix hydrolase" evidence="11">
    <location>
        <begin position="37"/>
        <end position="159"/>
    </location>
</feature>
<dbReference type="Pfam" id="PF00293">
    <property type="entry name" value="NUDIX"/>
    <property type="match status" value="1"/>
</dbReference>
<evidence type="ECO:0000256" key="2">
    <source>
        <dbReference type="ARBA" id="ARBA00001947"/>
    </source>
</evidence>
<dbReference type="InterPro" id="IPR000086">
    <property type="entry name" value="NUDIX_hydrolase_dom"/>
</dbReference>
<keyword evidence="7" id="KW-0460">Magnesium</keyword>
<proteinExistence type="inferred from homology"/>
<comment type="cofactor">
    <cofactor evidence="1">
        <name>Mg(2+)</name>
        <dbReference type="ChEBI" id="CHEBI:18420"/>
    </cofactor>
</comment>
<dbReference type="EC" id="3.6.1.22" evidence="4"/>
<dbReference type="RefSeq" id="WP_202751294.1">
    <property type="nucleotide sequence ID" value="NZ_JAESWC010000023.1"/>
</dbReference>
<keyword evidence="5" id="KW-0479">Metal-binding</keyword>
<evidence type="ECO:0000259" key="11">
    <source>
        <dbReference type="PROSITE" id="PS51462"/>
    </source>
</evidence>
<dbReference type="InterPro" id="IPR015797">
    <property type="entry name" value="NUDIX_hydrolase-like_dom_sf"/>
</dbReference>
<dbReference type="PROSITE" id="PS51462">
    <property type="entry name" value="NUDIX"/>
    <property type="match status" value="1"/>
</dbReference>
<dbReference type="EMBL" id="JAESWC010000023">
    <property type="protein sequence ID" value="MBL4938534.1"/>
    <property type="molecule type" value="Genomic_DNA"/>
</dbReference>
<evidence type="ECO:0000256" key="5">
    <source>
        <dbReference type="ARBA" id="ARBA00022723"/>
    </source>
</evidence>
<evidence type="ECO:0000256" key="4">
    <source>
        <dbReference type="ARBA" id="ARBA00012381"/>
    </source>
</evidence>
<keyword evidence="13" id="KW-1185">Reference proteome</keyword>
<comment type="caution">
    <text evidence="12">The sequence shown here is derived from an EMBL/GenBank/DDBJ whole genome shotgun (WGS) entry which is preliminary data.</text>
</comment>